<evidence type="ECO:0008006" key="4">
    <source>
        <dbReference type="Google" id="ProtNLM"/>
    </source>
</evidence>
<dbReference type="EMBL" id="CT867986">
    <property type="protein sequence ID" value="CAK56390.1"/>
    <property type="molecule type" value="Genomic_DNA"/>
</dbReference>
<name>A0BCX3_PARTE</name>
<dbReference type="InParanoid" id="A0BCX3"/>
<accession>A0BCX3</accession>
<dbReference type="GeneID" id="5009572"/>
<dbReference type="RefSeq" id="XP_001423788.1">
    <property type="nucleotide sequence ID" value="XM_001423751.1"/>
</dbReference>
<evidence type="ECO:0000313" key="2">
    <source>
        <dbReference type="EMBL" id="CAK56390.1"/>
    </source>
</evidence>
<evidence type="ECO:0000256" key="1">
    <source>
        <dbReference type="SAM" id="MobiDB-lite"/>
    </source>
</evidence>
<proteinExistence type="predicted"/>
<feature type="region of interest" description="Disordered" evidence="1">
    <location>
        <begin position="1036"/>
        <end position="1060"/>
    </location>
</feature>
<protein>
    <recommendedName>
        <fullName evidence="4">Timeless N-terminal domain-containing protein</fullName>
    </recommendedName>
</protein>
<dbReference type="Proteomes" id="UP000000600">
    <property type="component" value="Unassembled WGS sequence"/>
</dbReference>
<evidence type="ECO:0000313" key="3">
    <source>
        <dbReference type="Proteomes" id="UP000000600"/>
    </source>
</evidence>
<keyword evidence="3" id="KW-1185">Reference proteome</keyword>
<organism evidence="2 3">
    <name type="scientific">Paramecium tetraurelia</name>
    <dbReference type="NCBI Taxonomy" id="5888"/>
    <lineage>
        <taxon>Eukaryota</taxon>
        <taxon>Sar</taxon>
        <taxon>Alveolata</taxon>
        <taxon>Ciliophora</taxon>
        <taxon>Intramacronucleata</taxon>
        <taxon>Oligohymenophorea</taxon>
        <taxon>Peniculida</taxon>
        <taxon>Parameciidae</taxon>
        <taxon>Paramecium</taxon>
    </lineage>
</organism>
<gene>
    <name evidence="2" type="ORF">GSPATT00004484001</name>
</gene>
<dbReference type="HOGENOM" id="CLU_295521_0_0_1"/>
<sequence>MTSFNWDQTLKLVPDSNIALVFDQALIATDEYLRLLKITEGIKYITQNLPQAKTFANPKLLFQLMCLYPFQKSNIESLISACFEHFKDFGFINNFFASASNISLLQETSTQTLKQRITMLSRLNNKTKDNNEGQQFSQAVNQEIITIKLFAVSYLKKFFELANQLHLDFQLYCLMFKNLIQNSSNQKLLENVMDCFQDLRFTIFSKCDWVNQFSQEIVTCKVTFIDLVFNNSPKLFPSYTKYQIVVVVEDSDSEIVSQTQIIVNQQQNRRRSYISNEQDPSLYLQNLCFTQDPEQPLQHSSVFQEVDNIDILIQFVLDPAQISIASLWVENYPNLPDIIDKDKNIFKQRSSYQLSKYQVLRSYKALLILTNLDNFNKLLVQYSQIFTKIFAFIHINLFDDTKNINLHHLAILLKFLINLQPKFCVKQIIEFKIFPKLLEMLYNPSINQLLIEIINVNEDAIKLGIYYLDQLWSYLHQINFLQLLSNYSFDAQLVQDTPTPDQAAYQETFQVIKALSIYDPQKLQKKLLRQETLEIQEQPTIQSRNDYDNLEVFQNEKKEQLIRGEDDLLRRQSSISINQNTCKVQVFYKRKSNIFYLPKIQSNISCQDVDNKQINYSQNIDNLLSSGNIKTQTFMRLRNKASYHLSKTRIKTEQDIDLYSNDGFPSSKLVQIYPTTKSIIFLSEFEREKSVFNYNDMSENHLRTLILLLNQLVDFAEKQQEIQKRQSKTQIFNIDKLTYSIITEKNIYYLFKVFLYSILEIPHNPTSISVESGLSLNNLYLKVKNIQIFDNHKDLLKNQFQLIIDYLVKCIVKLNSIRSKIDSASFAFKQYILVSIMTNGLQLYDRQNYMIKVDKVFRSVFRNLTDTMLHIIIIWFSDSQQNTIYQQVFTKFISIFFAGAPMPYLSNIIFKLGLVSSLYNAYTKLYQNEIKDTSYVEGIFFYILLINYIIRNAIRVRNLSDLQSALSILDSWQQLESAQPFENKMALKNADQVINLEQPKQVEKVVVKKSEEKNLKLIKIKSQINHKVNSLVSLKKKTSEPNTNPGVQTSRAELTQRKLI</sequence>
<dbReference type="AlphaFoldDB" id="A0BCX3"/>
<dbReference type="OrthoDB" id="299052at2759"/>
<dbReference type="KEGG" id="ptm:GSPATT00004484001"/>
<feature type="compositionally biased region" description="Polar residues" evidence="1">
    <location>
        <begin position="1040"/>
        <end position="1053"/>
    </location>
</feature>
<dbReference type="OMA" id="PFENKMA"/>
<reference evidence="2 3" key="1">
    <citation type="journal article" date="2006" name="Nature">
        <title>Global trends of whole-genome duplications revealed by the ciliate Paramecium tetraurelia.</title>
        <authorList>
            <consortium name="Genoscope"/>
            <person name="Aury J.-M."/>
            <person name="Jaillon O."/>
            <person name="Duret L."/>
            <person name="Noel B."/>
            <person name="Jubin C."/>
            <person name="Porcel B.M."/>
            <person name="Segurens B."/>
            <person name="Daubin V."/>
            <person name="Anthouard V."/>
            <person name="Aiach N."/>
            <person name="Arnaiz O."/>
            <person name="Billaut A."/>
            <person name="Beisson J."/>
            <person name="Blanc I."/>
            <person name="Bouhouche K."/>
            <person name="Camara F."/>
            <person name="Duharcourt S."/>
            <person name="Guigo R."/>
            <person name="Gogendeau D."/>
            <person name="Katinka M."/>
            <person name="Keller A.-M."/>
            <person name="Kissmehl R."/>
            <person name="Klotz C."/>
            <person name="Koll F."/>
            <person name="Le Moue A."/>
            <person name="Lepere C."/>
            <person name="Malinsky S."/>
            <person name="Nowacki M."/>
            <person name="Nowak J.K."/>
            <person name="Plattner H."/>
            <person name="Poulain J."/>
            <person name="Ruiz F."/>
            <person name="Serrano V."/>
            <person name="Zagulski M."/>
            <person name="Dessen P."/>
            <person name="Betermier M."/>
            <person name="Weissenbach J."/>
            <person name="Scarpelli C."/>
            <person name="Schachter V."/>
            <person name="Sperling L."/>
            <person name="Meyer E."/>
            <person name="Cohen J."/>
            <person name="Wincker P."/>
        </authorList>
    </citation>
    <scope>NUCLEOTIDE SEQUENCE [LARGE SCALE GENOMIC DNA]</scope>
    <source>
        <strain evidence="2 3">Stock d4-2</strain>
    </source>
</reference>